<dbReference type="KEGG" id="oxy:HCG48_00740"/>
<gene>
    <name evidence="1" type="ORF">HCG48_00740</name>
</gene>
<evidence type="ECO:0000313" key="2">
    <source>
        <dbReference type="Proteomes" id="UP000500857"/>
    </source>
</evidence>
<organism evidence="1 2">
    <name type="scientific">Oxynema aestuarii AP17</name>
    <dbReference type="NCBI Taxonomy" id="2064643"/>
    <lineage>
        <taxon>Bacteria</taxon>
        <taxon>Bacillati</taxon>
        <taxon>Cyanobacteriota</taxon>
        <taxon>Cyanophyceae</taxon>
        <taxon>Oscillatoriophycideae</taxon>
        <taxon>Oscillatoriales</taxon>
        <taxon>Oscillatoriaceae</taxon>
        <taxon>Oxynema</taxon>
        <taxon>Oxynema aestuarii</taxon>
    </lineage>
</organism>
<protein>
    <submittedName>
        <fullName evidence="1">Uncharacterized protein</fullName>
    </submittedName>
</protein>
<dbReference type="EMBL" id="CP051167">
    <property type="protein sequence ID" value="QIZ69296.1"/>
    <property type="molecule type" value="Genomic_DNA"/>
</dbReference>
<name>A0A6H1TSV9_9CYAN</name>
<dbReference type="AlphaFoldDB" id="A0A6H1TSV9"/>
<keyword evidence="2" id="KW-1185">Reference proteome</keyword>
<evidence type="ECO:0000313" key="1">
    <source>
        <dbReference type="EMBL" id="QIZ69296.1"/>
    </source>
</evidence>
<accession>A0A6H1TSV9</accession>
<sequence>MGEAIAPVSLEPQKLQVCQHYNHHLRVLIPTTVDGDRKADTSAFLDRANLLFSQQFGGTICKRFFGFYESENYGLVKEVIFEIEAWTNDLGLKQAESFLENFLVEILQELRQETVFFAIDGKAQLLTLESR</sequence>
<dbReference type="Proteomes" id="UP000500857">
    <property type="component" value="Chromosome"/>
</dbReference>
<proteinExistence type="predicted"/>
<reference evidence="1 2" key="1">
    <citation type="submission" date="2020-04" db="EMBL/GenBank/DDBJ databases">
        <authorList>
            <person name="Basu S."/>
            <person name="Maruthanayagam V."/>
            <person name="Chakraborty S."/>
            <person name="Pramanik A."/>
            <person name="Mukherjee J."/>
            <person name="Brink B."/>
        </authorList>
    </citation>
    <scope>NUCLEOTIDE SEQUENCE [LARGE SCALE GENOMIC DNA]</scope>
    <source>
        <strain evidence="1 2">AP17</strain>
    </source>
</reference>
<dbReference type="RefSeq" id="WP_168567453.1">
    <property type="nucleotide sequence ID" value="NZ_CP051167.1"/>
</dbReference>